<dbReference type="KEGG" id="hsw:Hsw_2131"/>
<evidence type="ECO:0000313" key="1">
    <source>
        <dbReference type="EMBL" id="AHJ97726.1"/>
    </source>
</evidence>
<accession>W8F534</accession>
<protein>
    <submittedName>
        <fullName evidence="1">Uncharacterized protein</fullName>
    </submittedName>
</protein>
<evidence type="ECO:0000313" key="2">
    <source>
        <dbReference type="Proteomes" id="UP000019423"/>
    </source>
</evidence>
<dbReference type="Proteomes" id="UP000019423">
    <property type="component" value="Chromosome"/>
</dbReference>
<reference evidence="1 2" key="1">
    <citation type="submission" date="2014-01" db="EMBL/GenBank/DDBJ databases">
        <title>Complete genome sequence of ionizing-radiation resistance bacterium Hymenobacter swuensis DY53.</title>
        <authorList>
            <person name="Jung J.-H."/>
            <person name="Jeong S.-W."/>
            <person name="Joe M.-H."/>
            <person name="Cho y.-j."/>
            <person name="Kim M.-K."/>
            <person name="Lim S.-Y."/>
        </authorList>
    </citation>
    <scope>NUCLEOTIDE SEQUENCE [LARGE SCALE GENOMIC DNA]</scope>
    <source>
        <strain evidence="1 2">DY53</strain>
    </source>
</reference>
<gene>
    <name evidence="1" type="ORF">Hsw_2131</name>
</gene>
<organism evidence="1 2">
    <name type="scientific">Hymenobacter swuensis DY53</name>
    <dbReference type="NCBI Taxonomy" id="1227739"/>
    <lineage>
        <taxon>Bacteria</taxon>
        <taxon>Pseudomonadati</taxon>
        <taxon>Bacteroidota</taxon>
        <taxon>Cytophagia</taxon>
        <taxon>Cytophagales</taxon>
        <taxon>Hymenobacteraceae</taxon>
        <taxon>Hymenobacter</taxon>
    </lineage>
</organism>
<dbReference type="STRING" id="1227739.Hsw_2131"/>
<keyword evidence="2" id="KW-1185">Reference proteome</keyword>
<dbReference type="EMBL" id="CP007145">
    <property type="protein sequence ID" value="AHJ97726.1"/>
    <property type="molecule type" value="Genomic_DNA"/>
</dbReference>
<proteinExistence type="predicted"/>
<dbReference type="AlphaFoldDB" id="W8F534"/>
<dbReference type="HOGENOM" id="CLU_3080688_0_0_10"/>
<name>W8F534_9BACT</name>
<sequence length="52" mass="5736">MLQNYGIVTPGNASLQVIFFRPVFPAVHLSPNGCYTTPFWEPLLDRPGSATN</sequence>